<feature type="region of interest" description="Disordered" evidence="1">
    <location>
        <begin position="297"/>
        <end position="320"/>
    </location>
</feature>
<dbReference type="Proteomes" id="UP000636479">
    <property type="component" value="Unassembled WGS sequence"/>
</dbReference>
<gene>
    <name evidence="2" type="ORF">MIND_01358700</name>
</gene>
<name>A0A8H6RZK2_9AGAR</name>
<accession>A0A8H6RZK2</accession>
<evidence type="ECO:0000256" key="1">
    <source>
        <dbReference type="SAM" id="MobiDB-lite"/>
    </source>
</evidence>
<feature type="compositionally biased region" description="Acidic residues" evidence="1">
    <location>
        <begin position="194"/>
        <end position="208"/>
    </location>
</feature>
<dbReference type="RefSeq" id="XP_037213572.1">
    <property type="nucleotide sequence ID" value="XM_037370016.1"/>
</dbReference>
<comment type="caution">
    <text evidence="2">The sequence shown here is derived from an EMBL/GenBank/DDBJ whole genome shotgun (WGS) entry which is preliminary data.</text>
</comment>
<organism evidence="2 3">
    <name type="scientific">Mycena indigotica</name>
    <dbReference type="NCBI Taxonomy" id="2126181"/>
    <lineage>
        <taxon>Eukaryota</taxon>
        <taxon>Fungi</taxon>
        <taxon>Dikarya</taxon>
        <taxon>Basidiomycota</taxon>
        <taxon>Agaricomycotina</taxon>
        <taxon>Agaricomycetes</taxon>
        <taxon>Agaricomycetidae</taxon>
        <taxon>Agaricales</taxon>
        <taxon>Marasmiineae</taxon>
        <taxon>Mycenaceae</taxon>
        <taxon>Mycena</taxon>
    </lineage>
</organism>
<dbReference type="AlphaFoldDB" id="A0A8H6RZK2"/>
<dbReference type="OrthoDB" id="3053346at2759"/>
<sequence>MTPAFVPSIGSFAVLKIDAVASVAYLDDLEATAAAARLVNRDYVVYALRPGGLPNAHAEFREARPAFIMQGIPQDIPERFIEAGMSMPIAPQTFSVDEHPSHREPLVTTPNPFPWPNCFMTIFTHTEVRCRNVPREESVVCELGQDERTRYRHFAGEDDDRQGALKDEQEATNSDASSLQDSSEDEMSVGVGEDGAEETLDEPEADVEPLNEDETAAFFRELLSAEVPEDLITVTFSYDLHRVKKLNNPQQYFDEVDSIAEIIKASQARKDATKISVAQRNADRYDDKTAELLQNHQASQDSDAPSMTCETKPSFPEQPHISVGHRMSQVLVRGARLAKTLIRRILCMSSSHNP</sequence>
<dbReference type="EMBL" id="JACAZF010000016">
    <property type="protein sequence ID" value="KAF7289843.1"/>
    <property type="molecule type" value="Genomic_DNA"/>
</dbReference>
<reference evidence="2" key="1">
    <citation type="submission" date="2020-05" db="EMBL/GenBank/DDBJ databases">
        <title>Mycena genomes resolve the evolution of fungal bioluminescence.</title>
        <authorList>
            <person name="Tsai I.J."/>
        </authorList>
    </citation>
    <scope>NUCLEOTIDE SEQUENCE</scope>
    <source>
        <strain evidence="2">171206Taipei</strain>
    </source>
</reference>
<proteinExistence type="predicted"/>
<evidence type="ECO:0000313" key="2">
    <source>
        <dbReference type="EMBL" id="KAF7289843.1"/>
    </source>
</evidence>
<evidence type="ECO:0000313" key="3">
    <source>
        <dbReference type="Proteomes" id="UP000636479"/>
    </source>
</evidence>
<feature type="compositionally biased region" description="Polar residues" evidence="1">
    <location>
        <begin position="171"/>
        <end position="181"/>
    </location>
</feature>
<dbReference type="GeneID" id="59352532"/>
<feature type="region of interest" description="Disordered" evidence="1">
    <location>
        <begin position="155"/>
        <end position="208"/>
    </location>
</feature>
<feature type="compositionally biased region" description="Polar residues" evidence="1">
    <location>
        <begin position="297"/>
        <end position="311"/>
    </location>
</feature>
<keyword evidence="3" id="KW-1185">Reference proteome</keyword>
<protein>
    <submittedName>
        <fullName evidence="2">Uncharacterized protein</fullName>
    </submittedName>
</protein>